<dbReference type="OrthoDB" id="539213at2759"/>
<evidence type="ECO:0000256" key="3">
    <source>
        <dbReference type="PROSITE-ProRule" id="PRU00023"/>
    </source>
</evidence>
<dbReference type="PROSITE" id="PS50297">
    <property type="entry name" value="ANK_REP_REGION"/>
    <property type="match status" value="2"/>
</dbReference>
<dbReference type="PROSITE" id="PS50225">
    <property type="entry name" value="SOCS"/>
    <property type="match status" value="1"/>
</dbReference>
<keyword evidence="1" id="KW-0677">Repeat</keyword>
<feature type="domain" description="SOCS box" evidence="5">
    <location>
        <begin position="595"/>
        <end position="640"/>
    </location>
</feature>
<organism evidence="6 7">
    <name type="scientific">Owenia fusiformis</name>
    <name type="common">Polychaete worm</name>
    <dbReference type="NCBI Taxonomy" id="6347"/>
    <lineage>
        <taxon>Eukaryota</taxon>
        <taxon>Metazoa</taxon>
        <taxon>Spiralia</taxon>
        <taxon>Lophotrochozoa</taxon>
        <taxon>Annelida</taxon>
        <taxon>Polychaeta</taxon>
        <taxon>Sedentaria</taxon>
        <taxon>Canalipalpata</taxon>
        <taxon>Sabellida</taxon>
        <taxon>Oweniida</taxon>
        <taxon>Oweniidae</taxon>
        <taxon>Owenia</taxon>
    </lineage>
</organism>
<comment type="caution">
    <text evidence="6">The sequence shown here is derived from an EMBL/GenBank/DDBJ whole genome shotgun (WGS) entry which is preliminary data.</text>
</comment>
<dbReference type="SUPFAM" id="SSF48403">
    <property type="entry name" value="Ankyrin repeat"/>
    <property type="match status" value="2"/>
</dbReference>
<evidence type="ECO:0000313" key="7">
    <source>
        <dbReference type="Proteomes" id="UP000749559"/>
    </source>
</evidence>
<keyword evidence="2 3" id="KW-0040">ANK repeat</keyword>
<dbReference type="InterPro" id="IPR036770">
    <property type="entry name" value="Ankyrin_rpt-contain_sf"/>
</dbReference>
<dbReference type="Gene3D" id="1.25.40.20">
    <property type="entry name" value="Ankyrin repeat-containing domain"/>
    <property type="match status" value="2"/>
</dbReference>
<feature type="compositionally biased region" description="Low complexity" evidence="4">
    <location>
        <begin position="242"/>
        <end position="252"/>
    </location>
</feature>
<sequence length="640" mass="70682">MEEMEASNPSGRSICWVPGPCCDEEPCRECLISNVMSGDMNIVTSMYEWVKDNCKKEVQTQCLEKMLHVGSYKNIPEVVKYIISEGALIDFIPSDENMDFLDNPVLNPPGNPLLFDDRTDIDAGMSPLMLAVVHNNLELVTWLIEKGVSLDIRIEDQTALTCAMNCPDPDMVKLLMEHGADPNKPCFLGTALHRCIECEDKNHEKLAVLLSYDRTDVNAMDKPQQNVKDNNDKRKQSQSIGNENNAEPNNHNQIPILEHGEADNDPVELHNADNIAGNADPQNNNLEAIGDNLEIPHNDDNGGEGGVVVNVNNNGADDNLVNNDDDEHSESGDGETDILLGAIDYENAIPCSPLMFACDGGEEKIVEMLIERGAEVNMISSIQHGPAVTALMNACHAESIPCMELLIKAGADPKITDSNGDTLLIKAACTGNIDIVNYVMKLSDFNVNTANKFGKTALIAATKSYRLKEDLSVMKVLLENKADPNVYSKGNNALFNAFETLKSLDAIKMLVENGANTGLMLGGVVQLIKRSIKNNIFQNQDIINVTRTKDIEIFRFLAKSQSQTCLTAFQQAMDMYLKGTKEEAELVAACHDIPKVLSLQHQCRDAIRLHSFMHFPCVFAHCVDSFDIPVHLKNYIMFKD</sequence>
<dbReference type="InterPro" id="IPR001496">
    <property type="entry name" value="SOCS_box"/>
</dbReference>
<feature type="repeat" description="ANK" evidence="3">
    <location>
        <begin position="123"/>
        <end position="155"/>
    </location>
</feature>
<evidence type="ECO:0000259" key="5">
    <source>
        <dbReference type="PROSITE" id="PS50225"/>
    </source>
</evidence>
<dbReference type="InterPro" id="IPR002110">
    <property type="entry name" value="Ankyrin_rpt"/>
</dbReference>
<evidence type="ECO:0000256" key="2">
    <source>
        <dbReference type="ARBA" id="ARBA00023043"/>
    </source>
</evidence>
<dbReference type="SMART" id="SM00969">
    <property type="entry name" value="SOCS_box"/>
    <property type="match status" value="1"/>
</dbReference>
<feature type="compositionally biased region" description="Low complexity" evidence="4">
    <location>
        <begin position="307"/>
        <end position="322"/>
    </location>
</feature>
<dbReference type="SUPFAM" id="SSF158235">
    <property type="entry name" value="SOCS box-like"/>
    <property type="match status" value="1"/>
</dbReference>
<protein>
    <recommendedName>
        <fullName evidence="5">SOCS box domain-containing protein</fullName>
    </recommendedName>
</protein>
<dbReference type="PANTHER" id="PTHR24198">
    <property type="entry name" value="ANKYRIN REPEAT AND PROTEIN KINASE DOMAIN-CONTAINING PROTEIN"/>
    <property type="match status" value="1"/>
</dbReference>
<dbReference type="InterPro" id="IPR036036">
    <property type="entry name" value="SOCS_box-like_dom_sf"/>
</dbReference>
<keyword evidence="7" id="KW-1185">Reference proteome</keyword>
<dbReference type="SMART" id="SM00248">
    <property type="entry name" value="ANK"/>
    <property type="match status" value="9"/>
</dbReference>
<dbReference type="Pfam" id="PF07525">
    <property type="entry name" value="SOCS_box"/>
    <property type="match status" value="1"/>
</dbReference>
<dbReference type="PANTHER" id="PTHR24198:SF165">
    <property type="entry name" value="ANKYRIN REPEAT-CONTAINING PROTEIN-RELATED"/>
    <property type="match status" value="1"/>
</dbReference>
<name>A0A8S4NNN3_OWEFU</name>
<dbReference type="Pfam" id="PF12796">
    <property type="entry name" value="Ank_2"/>
    <property type="match status" value="2"/>
</dbReference>
<reference evidence="6" key="1">
    <citation type="submission" date="2022-03" db="EMBL/GenBank/DDBJ databases">
        <authorList>
            <person name="Martin C."/>
        </authorList>
    </citation>
    <scope>NUCLEOTIDE SEQUENCE</scope>
</reference>
<evidence type="ECO:0000313" key="6">
    <source>
        <dbReference type="EMBL" id="CAH1783225.1"/>
    </source>
</evidence>
<evidence type="ECO:0000256" key="1">
    <source>
        <dbReference type="ARBA" id="ARBA00022737"/>
    </source>
</evidence>
<dbReference type="AlphaFoldDB" id="A0A8S4NNN3"/>
<feature type="compositionally biased region" description="Basic and acidic residues" evidence="4">
    <location>
        <begin position="258"/>
        <end position="271"/>
    </location>
</feature>
<proteinExistence type="predicted"/>
<dbReference type="GO" id="GO:0035556">
    <property type="term" value="P:intracellular signal transduction"/>
    <property type="evidence" value="ECO:0007669"/>
    <property type="project" value="InterPro"/>
</dbReference>
<accession>A0A8S4NNN3</accession>
<dbReference type="Proteomes" id="UP000749559">
    <property type="component" value="Unassembled WGS sequence"/>
</dbReference>
<feature type="repeat" description="ANK" evidence="3">
    <location>
        <begin position="352"/>
        <end position="381"/>
    </location>
</feature>
<gene>
    <name evidence="6" type="ORF">OFUS_LOCUS9584</name>
</gene>
<evidence type="ECO:0000256" key="4">
    <source>
        <dbReference type="SAM" id="MobiDB-lite"/>
    </source>
</evidence>
<dbReference type="EMBL" id="CAIIXF020000005">
    <property type="protein sequence ID" value="CAH1783225.1"/>
    <property type="molecule type" value="Genomic_DNA"/>
</dbReference>
<dbReference type="PROSITE" id="PS50088">
    <property type="entry name" value="ANK_REPEAT"/>
    <property type="match status" value="2"/>
</dbReference>
<feature type="compositionally biased region" description="Acidic residues" evidence="4">
    <location>
        <begin position="323"/>
        <end position="334"/>
    </location>
</feature>
<feature type="region of interest" description="Disordered" evidence="4">
    <location>
        <begin position="219"/>
        <end position="334"/>
    </location>
</feature>